<gene>
    <name evidence="1" type="ORF">METBISCDRAFT_28575</name>
</gene>
<dbReference type="EMBL" id="ML004520">
    <property type="protein sequence ID" value="RKP29021.1"/>
    <property type="molecule type" value="Genomic_DNA"/>
</dbReference>
<proteinExistence type="predicted"/>
<dbReference type="AlphaFoldDB" id="A0A4P9ZAF9"/>
<evidence type="ECO:0000313" key="1">
    <source>
        <dbReference type="EMBL" id="RKP29021.1"/>
    </source>
</evidence>
<dbReference type="Proteomes" id="UP000268321">
    <property type="component" value="Unassembled WGS sequence"/>
</dbReference>
<protein>
    <recommendedName>
        <fullName evidence="3">Arrestin-like N-terminal domain-containing protein</fullName>
    </recommendedName>
</protein>
<name>A0A4P9ZAF9_9ASCO</name>
<sequence>MTVPKRSLKKRNETLLLADTHKVLYDTVMVFPPENILQVSLAEEFTLASGTNTYPFLFKIPMKTDCLKASKGSDLVLSNRNTWDVSVNYAELSLPAMSNCANIMYLVKVTCKKASLFKMSVRAIDPFTFLPLDLYEHFQPIELQEEGYRELFFRKDVVFRNRIPQIIPLEVDKPSYQRLSLPVRSSKKCFFSSLFFLSSPPPPPEKPRRTNLSCSSDSAKDVNFTFEIRFHHPMCLPPIGPPRFKLFFQSNRLETIFLQKLKIDLVFGTNITVVEKTGFPVSLSATSKGFIRPHTYELEISKKYYENVTFPPNLTPAFQPCNIERTYLLVVAVGVSSENLSNSMSRSSVYKRIKFVDLFCPNIRVLSGQKLPEALHSKAFNANLGSPNGNGKVHSGN</sequence>
<reference evidence="2" key="1">
    <citation type="journal article" date="2018" name="Nat. Microbiol.">
        <title>Leveraging single-cell genomics to expand the fungal tree of life.</title>
        <authorList>
            <person name="Ahrendt S.R."/>
            <person name="Quandt C.A."/>
            <person name="Ciobanu D."/>
            <person name="Clum A."/>
            <person name="Salamov A."/>
            <person name="Andreopoulos B."/>
            <person name="Cheng J.F."/>
            <person name="Woyke T."/>
            <person name="Pelin A."/>
            <person name="Henrissat B."/>
            <person name="Reynolds N.K."/>
            <person name="Benny G.L."/>
            <person name="Smith M.E."/>
            <person name="James T.Y."/>
            <person name="Grigoriev I.V."/>
        </authorList>
    </citation>
    <scope>NUCLEOTIDE SEQUENCE [LARGE SCALE GENOMIC DNA]</scope>
    <source>
        <strain evidence="2">Baker2002</strain>
    </source>
</reference>
<dbReference type="CDD" id="cd22952">
    <property type="entry name" value="ART10-like"/>
    <property type="match status" value="1"/>
</dbReference>
<evidence type="ECO:0008006" key="3">
    <source>
        <dbReference type="Google" id="ProtNLM"/>
    </source>
</evidence>
<dbReference type="OrthoDB" id="3365616at2759"/>
<evidence type="ECO:0000313" key="2">
    <source>
        <dbReference type="Proteomes" id="UP000268321"/>
    </source>
</evidence>
<organism evidence="1 2">
    <name type="scientific">Metschnikowia bicuspidata</name>
    <dbReference type="NCBI Taxonomy" id="27322"/>
    <lineage>
        <taxon>Eukaryota</taxon>
        <taxon>Fungi</taxon>
        <taxon>Dikarya</taxon>
        <taxon>Ascomycota</taxon>
        <taxon>Saccharomycotina</taxon>
        <taxon>Pichiomycetes</taxon>
        <taxon>Metschnikowiaceae</taxon>
        <taxon>Metschnikowia</taxon>
    </lineage>
</organism>
<keyword evidence="2" id="KW-1185">Reference proteome</keyword>
<accession>A0A4P9ZAF9</accession>